<dbReference type="Proteomes" id="UP000657931">
    <property type="component" value="Unassembled WGS sequence"/>
</dbReference>
<dbReference type="EMBL" id="JACSQT010000003">
    <property type="protein sequence ID" value="MBD7937160.1"/>
    <property type="molecule type" value="Genomic_DNA"/>
</dbReference>
<comment type="caution">
    <text evidence="2">The sequence shown here is derived from an EMBL/GenBank/DDBJ whole genome shotgun (WGS) entry which is preliminary data.</text>
</comment>
<dbReference type="Pfam" id="PF13314">
    <property type="entry name" value="DUF4083"/>
    <property type="match status" value="1"/>
</dbReference>
<keyword evidence="1" id="KW-0472">Membrane</keyword>
<proteinExistence type="predicted"/>
<evidence type="ECO:0000256" key="1">
    <source>
        <dbReference type="SAM" id="Phobius"/>
    </source>
</evidence>
<evidence type="ECO:0000313" key="3">
    <source>
        <dbReference type="Proteomes" id="UP000657931"/>
    </source>
</evidence>
<keyword evidence="3" id="KW-1185">Reference proteome</keyword>
<keyword evidence="1" id="KW-0812">Transmembrane</keyword>
<name>A0ABR8QNS1_9BACI</name>
<keyword evidence="1" id="KW-1133">Transmembrane helix</keyword>
<accession>A0ABR8QNS1</accession>
<dbReference type="InterPro" id="IPR025143">
    <property type="entry name" value="DUF4083"/>
</dbReference>
<protein>
    <submittedName>
        <fullName evidence="2">DUF4083 family protein</fullName>
    </submittedName>
</protein>
<reference evidence="2 3" key="1">
    <citation type="submission" date="2020-08" db="EMBL/GenBank/DDBJ databases">
        <title>A Genomic Blueprint of the Chicken Gut Microbiome.</title>
        <authorList>
            <person name="Gilroy R."/>
            <person name="Ravi A."/>
            <person name="Getino M."/>
            <person name="Pursley I."/>
            <person name="Horton D.L."/>
            <person name="Alikhan N.-F."/>
            <person name="Baker D."/>
            <person name="Gharbi K."/>
            <person name="Hall N."/>
            <person name="Watson M."/>
            <person name="Adriaenssens E.M."/>
            <person name="Foster-Nyarko E."/>
            <person name="Jarju S."/>
            <person name="Secka A."/>
            <person name="Antonio M."/>
            <person name="Oren A."/>
            <person name="Chaudhuri R."/>
            <person name="La Ragione R.M."/>
            <person name="Hildebrand F."/>
            <person name="Pallen M.J."/>
        </authorList>
    </citation>
    <scope>NUCLEOTIDE SEQUENCE [LARGE SCALE GENOMIC DNA]</scope>
    <source>
        <strain evidence="2 3">Sa5YUA1</strain>
    </source>
</reference>
<feature type="transmembrane region" description="Helical" evidence="1">
    <location>
        <begin position="7"/>
        <end position="27"/>
    </location>
</feature>
<sequence>MFNLGDFIFQVLMFLFLIGIISIIVGASKSLFSKKKSNENNRIEQKLDKVIELLEKDKN</sequence>
<organism evidence="2 3">
    <name type="scientific">Cytobacillus stercorigallinarum</name>
    <dbReference type="NCBI Taxonomy" id="2762240"/>
    <lineage>
        <taxon>Bacteria</taxon>
        <taxon>Bacillati</taxon>
        <taxon>Bacillota</taxon>
        <taxon>Bacilli</taxon>
        <taxon>Bacillales</taxon>
        <taxon>Bacillaceae</taxon>
        <taxon>Cytobacillus</taxon>
    </lineage>
</organism>
<gene>
    <name evidence="2" type="ORF">H9655_08960</name>
</gene>
<dbReference type="RefSeq" id="WP_191813123.1">
    <property type="nucleotide sequence ID" value="NZ_JACSQT010000003.1"/>
</dbReference>
<evidence type="ECO:0000313" key="2">
    <source>
        <dbReference type="EMBL" id="MBD7937160.1"/>
    </source>
</evidence>